<evidence type="ECO:0000313" key="3">
    <source>
        <dbReference type="Proteomes" id="UP000828390"/>
    </source>
</evidence>
<dbReference type="Proteomes" id="UP000828390">
    <property type="component" value="Unassembled WGS sequence"/>
</dbReference>
<dbReference type="AlphaFoldDB" id="A0A9D4L1W0"/>
<sequence length="82" mass="8971">MDDMGNAYTERNHENVSETTLSAAEKTTSTLAGVTTTTSTQLATKEKNQKCPMLQKQIQQFSTETEPVIMAKASTAELLTFP</sequence>
<reference evidence="2" key="1">
    <citation type="journal article" date="2019" name="bioRxiv">
        <title>The Genome of the Zebra Mussel, Dreissena polymorpha: A Resource for Invasive Species Research.</title>
        <authorList>
            <person name="McCartney M.A."/>
            <person name="Auch B."/>
            <person name="Kono T."/>
            <person name="Mallez S."/>
            <person name="Zhang Y."/>
            <person name="Obille A."/>
            <person name="Becker A."/>
            <person name="Abrahante J.E."/>
            <person name="Garbe J."/>
            <person name="Badalamenti J.P."/>
            <person name="Herman A."/>
            <person name="Mangelson H."/>
            <person name="Liachko I."/>
            <person name="Sullivan S."/>
            <person name="Sone E.D."/>
            <person name="Koren S."/>
            <person name="Silverstein K.A.T."/>
            <person name="Beckman K.B."/>
            <person name="Gohl D.M."/>
        </authorList>
    </citation>
    <scope>NUCLEOTIDE SEQUENCE</scope>
    <source>
        <strain evidence="2">Duluth1</strain>
        <tissue evidence="2">Whole animal</tissue>
    </source>
</reference>
<keyword evidence="3" id="KW-1185">Reference proteome</keyword>
<evidence type="ECO:0000313" key="2">
    <source>
        <dbReference type="EMBL" id="KAH3850312.1"/>
    </source>
</evidence>
<name>A0A9D4L1W0_DREPO</name>
<accession>A0A9D4L1W0</accession>
<dbReference type="EMBL" id="JAIWYP010000003">
    <property type="protein sequence ID" value="KAH3850312.1"/>
    <property type="molecule type" value="Genomic_DNA"/>
</dbReference>
<feature type="compositionally biased region" description="Polar residues" evidence="1">
    <location>
        <begin position="17"/>
        <end position="26"/>
    </location>
</feature>
<comment type="caution">
    <text evidence="2">The sequence shown here is derived from an EMBL/GenBank/DDBJ whole genome shotgun (WGS) entry which is preliminary data.</text>
</comment>
<feature type="region of interest" description="Disordered" evidence="1">
    <location>
        <begin position="1"/>
        <end position="46"/>
    </location>
</feature>
<reference evidence="2" key="2">
    <citation type="submission" date="2020-11" db="EMBL/GenBank/DDBJ databases">
        <authorList>
            <person name="McCartney M.A."/>
            <person name="Auch B."/>
            <person name="Kono T."/>
            <person name="Mallez S."/>
            <person name="Becker A."/>
            <person name="Gohl D.M."/>
            <person name="Silverstein K.A.T."/>
            <person name="Koren S."/>
            <person name="Bechman K.B."/>
            <person name="Herman A."/>
            <person name="Abrahante J.E."/>
            <person name="Garbe J."/>
        </authorList>
    </citation>
    <scope>NUCLEOTIDE SEQUENCE</scope>
    <source>
        <strain evidence="2">Duluth1</strain>
        <tissue evidence="2">Whole animal</tissue>
    </source>
</reference>
<evidence type="ECO:0000256" key="1">
    <source>
        <dbReference type="SAM" id="MobiDB-lite"/>
    </source>
</evidence>
<proteinExistence type="predicted"/>
<protein>
    <submittedName>
        <fullName evidence="2">Uncharacterized protein</fullName>
    </submittedName>
</protein>
<gene>
    <name evidence="2" type="ORF">DPMN_092721</name>
</gene>
<organism evidence="2 3">
    <name type="scientific">Dreissena polymorpha</name>
    <name type="common">Zebra mussel</name>
    <name type="synonym">Mytilus polymorpha</name>
    <dbReference type="NCBI Taxonomy" id="45954"/>
    <lineage>
        <taxon>Eukaryota</taxon>
        <taxon>Metazoa</taxon>
        <taxon>Spiralia</taxon>
        <taxon>Lophotrochozoa</taxon>
        <taxon>Mollusca</taxon>
        <taxon>Bivalvia</taxon>
        <taxon>Autobranchia</taxon>
        <taxon>Heteroconchia</taxon>
        <taxon>Euheterodonta</taxon>
        <taxon>Imparidentia</taxon>
        <taxon>Neoheterodontei</taxon>
        <taxon>Myida</taxon>
        <taxon>Dreissenoidea</taxon>
        <taxon>Dreissenidae</taxon>
        <taxon>Dreissena</taxon>
    </lineage>
</organism>
<feature type="compositionally biased region" description="Low complexity" evidence="1">
    <location>
        <begin position="27"/>
        <end position="43"/>
    </location>
</feature>